<evidence type="ECO:0000313" key="13">
    <source>
        <dbReference type="Proteomes" id="UP000001514"/>
    </source>
</evidence>
<dbReference type="InterPro" id="IPR022707">
    <property type="entry name" value="Mot1_central_dom"/>
</dbReference>
<evidence type="ECO:0000259" key="11">
    <source>
        <dbReference type="PROSITE" id="PS51194"/>
    </source>
</evidence>
<keyword evidence="5" id="KW-0347">Helicase</keyword>
<dbReference type="Gene3D" id="3.40.50.10810">
    <property type="entry name" value="Tandem AAA-ATPase domain"/>
    <property type="match status" value="1"/>
</dbReference>
<dbReference type="GO" id="GO:0003677">
    <property type="term" value="F:DNA binding"/>
    <property type="evidence" value="ECO:0007669"/>
    <property type="project" value="UniProtKB-KW"/>
</dbReference>
<dbReference type="InterPro" id="IPR014001">
    <property type="entry name" value="Helicase_ATP-bd"/>
</dbReference>
<dbReference type="GO" id="GO:0005634">
    <property type="term" value="C:nucleus"/>
    <property type="evidence" value="ECO:0007669"/>
    <property type="project" value="UniProtKB-SubCell"/>
</dbReference>
<dbReference type="SMART" id="SM00490">
    <property type="entry name" value="HELICc"/>
    <property type="match status" value="1"/>
</dbReference>
<feature type="domain" description="Helicase ATP-binding" evidence="10">
    <location>
        <begin position="1258"/>
        <end position="1428"/>
    </location>
</feature>
<keyword evidence="4" id="KW-0378">Hydrolase</keyword>
<proteinExistence type="predicted"/>
<name>D8TDQ9_SELML</name>
<dbReference type="HOGENOM" id="CLU_000315_1_1_1"/>
<dbReference type="FunFam" id="3.40.50.300:FF:001793">
    <property type="entry name" value="TATA-binding protein-associated factor"/>
    <property type="match status" value="1"/>
</dbReference>
<evidence type="ECO:0000256" key="1">
    <source>
        <dbReference type="ARBA" id="ARBA00004123"/>
    </source>
</evidence>
<evidence type="ECO:0000256" key="3">
    <source>
        <dbReference type="ARBA" id="ARBA00022741"/>
    </source>
</evidence>
<feature type="domain" description="Helicase C-terminal" evidence="11">
    <location>
        <begin position="1588"/>
        <end position="1759"/>
    </location>
</feature>
<comment type="subcellular location">
    <subcellularLocation>
        <location evidence="1">Nucleus</location>
    </subcellularLocation>
</comment>
<dbReference type="FunCoup" id="D8TDQ9">
    <property type="interactions" value="4683"/>
</dbReference>
<dbReference type="Gramene" id="EFJ05227">
    <property type="protein sequence ID" value="EFJ05227"/>
    <property type="gene ID" value="SELMODRAFT_187576"/>
</dbReference>
<dbReference type="OMA" id="MAPKMYK"/>
<dbReference type="GO" id="GO:0005524">
    <property type="term" value="F:ATP binding"/>
    <property type="evidence" value="ECO:0007669"/>
    <property type="project" value="UniProtKB-KW"/>
</dbReference>
<keyword evidence="6" id="KW-0067">ATP-binding</keyword>
<dbReference type="STRING" id="88036.D8TDQ9"/>
<dbReference type="GO" id="GO:0004386">
    <property type="term" value="F:helicase activity"/>
    <property type="evidence" value="ECO:0007669"/>
    <property type="project" value="UniProtKB-KW"/>
</dbReference>
<evidence type="ECO:0008006" key="14">
    <source>
        <dbReference type="Google" id="ProtNLM"/>
    </source>
</evidence>
<dbReference type="InterPro" id="IPR000330">
    <property type="entry name" value="SNF2_N"/>
</dbReference>
<keyword evidence="3" id="KW-0547">Nucleotide-binding</keyword>
<organism evidence="13">
    <name type="scientific">Selaginella moellendorffii</name>
    <name type="common">Spikemoss</name>
    <dbReference type="NCBI Taxonomy" id="88036"/>
    <lineage>
        <taxon>Eukaryota</taxon>
        <taxon>Viridiplantae</taxon>
        <taxon>Streptophyta</taxon>
        <taxon>Embryophyta</taxon>
        <taxon>Tracheophyta</taxon>
        <taxon>Lycopodiopsida</taxon>
        <taxon>Selaginellales</taxon>
        <taxon>Selaginellaceae</taxon>
        <taxon>Selaginella</taxon>
    </lineage>
</organism>
<keyword evidence="8" id="KW-0539">Nucleus</keyword>
<accession>D8TDQ9</accession>
<protein>
    <recommendedName>
        <fullName evidence="14">TATA-binding protein-associated factor BTAF1</fullName>
    </recommendedName>
</protein>
<evidence type="ECO:0000313" key="12">
    <source>
        <dbReference type="EMBL" id="EFJ05227.1"/>
    </source>
</evidence>
<dbReference type="InterPro" id="IPR038718">
    <property type="entry name" value="SNF2-like_sf"/>
</dbReference>
<dbReference type="SUPFAM" id="SSF48371">
    <property type="entry name" value="ARM repeat"/>
    <property type="match status" value="1"/>
</dbReference>
<dbReference type="eggNOG" id="KOG0392">
    <property type="taxonomic scope" value="Eukaryota"/>
</dbReference>
<evidence type="ECO:0000256" key="7">
    <source>
        <dbReference type="ARBA" id="ARBA00023125"/>
    </source>
</evidence>
<dbReference type="EMBL" id="GL377733">
    <property type="protein sequence ID" value="EFJ05227.1"/>
    <property type="molecule type" value="Genomic_DNA"/>
</dbReference>
<dbReference type="CDD" id="cd18793">
    <property type="entry name" value="SF2_C_SNF"/>
    <property type="match status" value="1"/>
</dbReference>
<dbReference type="InParanoid" id="D8TDQ9"/>
<dbReference type="Gene3D" id="1.25.10.10">
    <property type="entry name" value="Leucine-rich Repeat Variant"/>
    <property type="match status" value="3"/>
</dbReference>
<dbReference type="GO" id="GO:0016887">
    <property type="term" value="F:ATP hydrolysis activity"/>
    <property type="evidence" value="ECO:0007669"/>
    <property type="project" value="InterPro"/>
</dbReference>
<keyword evidence="7" id="KW-0238">DNA-binding</keyword>
<evidence type="ECO:0000256" key="4">
    <source>
        <dbReference type="ARBA" id="ARBA00022801"/>
    </source>
</evidence>
<dbReference type="InterPro" id="IPR016024">
    <property type="entry name" value="ARM-type_fold"/>
</dbReference>
<evidence type="ECO:0000256" key="2">
    <source>
        <dbReference type="ARBA" id="ARBA00022737"/>
    </source>
</evidence>
<dbReference type="SMART" id="SM00487">
    <property type="entry name" value="DEXDc"/>
    <property type="match status" value="1"/>
</dbReference>
<evidence type="ECO:0000256" key="9">
    <source>
        <dbReference type="SAM" id="MobiDB-lite"/>
    </source>
</evidence>
<dbReference type="GO" id="GO:0017025">
    <property type="term" value="F:TBP-class protein binding"/>
    <property type="evidence" value="ECO:0007669"/>
    <property type="project" value="InterPro"/>
</dbReference>
<dbReference type="Pfam" id="PF12054">
    <property type="entry name" value="DUF3535"/>
    <property type="match status" value="1"/>
</dbReference>
<dbReference type="InterPro" id="IPR001650">
    <property type="entry name" value="Helicase_C-like"/>
</dbReference>
<dbReference type="InterPro" id="IPR049730">
    <property type="entry name" value="SNF2/RAD54-like_C"/>
</dbReference>
<keyword evidence="13" id="KW-1185">Reference proteome</keyword>
<evidence type="ECO:0000256" key="5">
    <source>
        <dbReference type="ARBA" id="ARBA00022806"/>
    </source>
</evidence>
<dbReference type="Pfam" id="PF00176">
    <property type="entry name" value="SNF2-rel_dom"/>
    <property type="match status" value="1"/>
</dbReference>
<dbReference type="InterPro" id="IPR027417">
    <property type="entry name" value="P-loop_NTPase"/>
</dbReference>
<dbReference type="PROSITE" id="PS51194">
    <property type="entry name" value="HELICASE_CTER"/>
    <property type="match status" value="1"/>
</dbReference>
<dbReference type="PROSITE" id="PS51192">
    <property type="entry name" value="HELICASE_ATP_BIND_1"/>
    <property type="match status" value="1"/>
</dbReference>
<dbReference type="InterPro" id="IPR044078">
    <property type="entry name" value="Mot1_ATP-bd"/>
</dbReference>
<dbReference type="FunFam" id="3.40.50.10810:FF:000042">
    <property type="entry name" value="SNF2 family helicase-like protein"/>
    <property type="match status" value="1"/>
</dbReference>
<dbReference type="PANTHER" id="PTHR36498:SF1">
    <property type="entry name" value="TATA-BINDING PROTEIN-ASSOCIATED FACTOR 172"/>
    <property type="match status" value="1"/>
</dbReference>
<dbReference type="Gene3D" id="3.40.50.300">
    <property type="entry name" value="P-loop containing nucleotide triphosphate hydrolases"/>
    <property type="match status" value="1"/>
</dbReference>
<dbReference type="InterPro" id="IPR044972">
    <property type="entry name" value="Mot1"/>
</dbReference>
<gene>
    <name evidence="12" type="ORF">SELMODRAFT_187576</name>
</gene>
<evidence type="ECO:0000256" key="6">
    <source>
        <dbReference type="ARBA" id="ARBA00022840"/>
    </source>
</evidence>
<dbReference type="SUPFAM" id="SSF52540">
    <property type="entry name" value="P-loop containing nucleoside triphosphate hydrolases"/>
    <property type="match status" value="2"/>
</dbReference>
<sequence>MAQQQQQQQSSRLNRLLTLLDTGSTSATRLTAAKQIGEIAKQHPTELQALLKRVGHFLRSKSWETRVAAAHAIGSIAENVSHAWRSVGTFLRHRVCAAPNGGFIARFDVHKVLESGRLLLASGGQEFDVSLDSTKTSVERLAHQKQNLRRRLGKSFTCIFVDVNDMIRDEDLMMQRTPVGDSSIHNHVYQRQEVQQLVANMVPGVLPRTLSAREKNMLKRKAKFFVKDGSKEEAELEEPSNKRPKSVVNEQSQQQTDKVFYSASLFLVLDSVLEEDGQDIFADGRWPFSRFVEALMHDIFDPVWEIRHGSIMALREILSSQAASAAGGDKMELAAAQEAWRANSEFLQDCTIRLICIFSLDRFGDFVSDQVVAPVRETCAQVLGAVLKQMHSPLVHETFSILLQMQRRSEWEVRHGSLLGIKYLVAVRQEMIGELLPRVLPACIAGLEDPDDDVRSVAADALFPAARAIVTHASHLVKTILILLWDILLDLDDLSPSTNSVMHLLAELYSQPEALLPLNSTSSIDLNADMALDEQQQDLDDLSVLAPRLWPFMRHNISSVRYAAIRTLVRSSQDFSGSTCWALRILDDMLRMVFQNLLMESNEEILQCSGRVWRLLIQVCSHSHLQPSTLSFFPTWLKLASTAAGASLEASNMFSPTSLPKGSRSKVVAKLSASKLISRGESHSHGPEAQKHSDVVPKVVVGADGENSAVYMRIATTSALGVLAGNVPGSMLDLIFQALNQALHSPSGIQRQKKAPVISAFRPLTSYLQVLLLQIEPSHPTPDSSLPYAELSRTYAKMRAEVAALVKHAEASNFGLPVDLQPVENMSVEAAIDAAMKFIPLEECNGAVSDEKTCSARDMMESARQRLLATAGYLKCVQVNLHGTVLALMASVVVWMGELPSKLNPIIQPLMGSVKREQEEVLQQCAGEALAEVIGHCVGRKPCPNDKLIKNLSTMACADQLETPLATEANSSWTFDDGDYSLKSSSTALRKMEVASIDDKAKVEGIITRRGAELALKALCQRFGDSLFEKLPRLWDCLTEVIKPSDPGHIHDAFLVEPVADPQALVNNLQLIRVTAPFLKNAMQSRILTLLPAIFGCVRHRHAAVRCGASRCITAMARTLKETIMTAVLAKAMPMLTDGTSMEARQGAGMLVTFLVEGMGMELVGYAPFLIVPLLGCMGDSNQVVRQSVTHSFAALVPLLPLARGVPQPEGISSLSNSDDARFLEQLLDNSRVDDYKLAFDLKTPLRRYQQEGINWLAFLKRFKLHGVLCDDMGLGKTLQASAIVASDMAERIAAGQGKESTLSLIVCPPTLVGHWIYEIEKFIPAELLKPLQYVGQPQDRLYLRNQFSAHSIIITSYDVLRKDIEHLSQIQWNFCILDEGHIIKSGKSKITLAVKRIQAEHRLILSGTPIQNNVLELWSLFDFLMPGFLGTERQFHGSYGKPLQAARDPKCSAKEAEAGVLAMEALHKQVMPFLLRRTKDEVLADLPPKIIQDRYCDLSPLQLKLYEKFAFSQAKKNVATMVEAYGGNADDRGNTSAPTHVFQALQYLRKVCSHPVLVLDGPLSENVNEENGSMDIHDIQNSPKLLALRDILEECGIGQCNGDNSTAGGQHRVLIFAQLKGFLDIIEKDLFQTHMKSVTYMRLDGSVDVSKRFEIVKAFNSDPTIDVLLLTTHVGGLGLNLTAADTVVFMEHDWNPMRDLQAMDRSHRLGQRRVVNVHRLIMRGTLEEKVMNLQRFKLSIANTVINADNASISSMDTGQLLDLFTFDGKKANVPGTSKDKEEEAAGSSGSKGGKGLKSMLSSLEDLWDQSLYHEEYNLGQFVSRLK</sequence>
<dbReference type="Proteomes" id="UP000001514">
    <property type="component" value="Unassembled WGS sequence"/>
</dbReference>
<evidence type="ECO:0000256" key="8">
    <source>
        <dbReference type="ARBA" id="ARBA00023242"/>
    </source>
</evidence>
<dbReference type="InterPro" id="IPR011989">
    <property type="entry name" value="ARM-like"/>
</dbReference>
<dbReference type="Pfam" id="PF00271">
    <property type="entry name" value="Helicase_C"/>
    <property type="match status" value="1"/>
</dbReference>
<evidence type="ECO:0000259" key="10">
    <source>
        <dbReference type="PROSITE" id="PS51192"/>
    </source>
</evidence>
<dbReference type="PANTHER" id="PTHR36498">
    <property type="entry name" value="TATA-BINDING PROTEIN-ASSOCIATED FACTOR 172"/>
    <property type="match status" value="1"/>
</dbReference>
<dbReference type="CDD" id="cd17999">
    <property type="entry name" value="DEXHc_Mot1"/>
    <property type="match status" value="1"/>
</dbReference>
<reference evidence="12 13" key="1">
    <citation type="journal article" date="2011" name="Science">
        <title>The Selaginella genome identifies genetic changes associated with the evolution of vascular plants.</title>
        <authorList>
            <person name="Banks J.A."/>
            <person name="Nishiyama T."/>
            <person name="Hasebe M."/>
            <person name="Bowman J.L."/>
            <person name="Gribskov M."/>
            <person name="dePamphilis C."/>
            <person name="Albert V.A."/>
            <person name="Aono N."/>
            <person name="Aoyama T."/>
            <person name="Ambrose B.A."/>
            <person name="Ashton N.W."/>
            <person name="Axtell M.J."/>
            <person name="Barker E."/>
            <person name="Barker M.S."/>
            <person name="Bennetzen J.L."/>
            <person name="Bonawitz N.D."/>
            <person name="Chapple C."/>
            <person name="Cheng C."/>
            <person name="Correa L.G."/>
            <person name="Dacre M."/>
            <person name="DeBarry J."/>
            <person name="Dreyer I."/>
            <person name="Elias M."/>
            <person name="Engstrom E.M."/>
            <person name="Estelle M."/>
            <person name="Feng L."/>
            <person name="Finet C."/>
            <person name="Floyd S.K."/>
            <person name="Frommer W.B."/>
            <person name="Fujita T."/>
            <person name="Gramzow L."/>
            <person name="Gutensohn M."/>
            <person name="Harholt J."/>
            <person name="Hattori M."/>
            <person name="Heyl A."/>
            <person name="Hirai T."/>
            <person name="Hiwatashi Y."/>
            <person name="Ishikawa M."/>
            <person name="Iwata M."/>
            <person name="Karol K.G."/>
            <person name="Koehler B."/>
            <person name="Kolukisaoglu U."/>
            <person name="Kubo M."/>
            <person name="Kurata T."/>
            <person name="Lalonde S."/>
            <person name="Li K."/>
            <person name="Li Y."/>
            <person name="Litt A."/>
            <person name="Lyons E."/>
            <person name="Manning G."/>
            <person name="Maruyama T."/>
            <person name="Michael T.P."/>
            <person name="Mikami K."/>
            <person name="Miyazaki S."/>
            <person name="Morinaga S."/>
            <person name="Murata T."/>
            <person name="Mueller-Roeber B."/>
            <person name="Nelson D.R."/>
            <person name="Obara M."/>
            <person name="Oguri Y."/>
            <person name="Olmstead R.G."/>
            <person name="Onodera N."/>
            <person name="Petersen B.L."/>
            <person name="Pils B."/>
            <person name="Prigge M."/>
            <person name="Rensing S.A."/>
            <person name="Riano-Pachon D.M."/>
            <person name="Roberts A.W."/>
            <person name="Sato Y."/>
            <person name="Scheller H.V."/>
            <person name="Schulz B."/>
            <person name="Schulz C."/>
            <person name="Shakirov E.V."/>
            <person name="Shibagaki N."/>
            <person name="Shinohara N."/>
            <person name="Shippen D.E."/>
            <person name="Soerensen I."/>
            <person name="Sotooka R."/>
            <person name="Sugimoto N."/>
            <person name="Sugita M."/>
            <person name="Sumikawa N."/>
            <person name="Tanurdzic M."/>
            <person name="Theissen G."/>
            <person name="Ulvskov P."/>
            <person name="Wakazuki S."/>
            <person name="Weng J.K."/>
            <person name="Willats W.W."/>
            <person name="Wipf D."/>
            <person name="Wolf P.G."/>
            <person name="Yang L."/>
            <person name="Zimmer A.D."/>
            <person name="Zhu Q."/>
            <person name="Mitros T."/>
            <person name="Hellsten U."/>
            <person name="Loque D."/>
            <person name="Otillar R."/>
            <person name="Salamov A."/>
            <person name="Schmutz J."/>
            <person name="Shapiro H."/>
            <person name="Lindquist E."/>
            <person name="Lucas S."/>
            <person name="Rokhsar D."/>
            <person name="Grigoriev I.V."/>
        </authorList>
    </citation>
    <scope>NUCLEOTIDE SEQUENCE [LARGE SCALE GENOMIC DNA]</scope>
</reference>
<keyword evidence="2" id="KW-0677">Repeat</keyword>
<dbReference type="KEGG" id="smo:SELMODRAFT_187576"/>
<feature type="region of interest" description="Disordered" evidence="9">
    <location>
        <begin position="1773"/>
        <end position="1797"/>
    </location>
</feature>